<proteinExistence type="predicted"/>
<dbReference type="NCBIfam" id="NF008087">
    <property type="entry name" value="PRK10826.1"/>
    <property type="match status" value="1"/>
</dbReference>
<dbReference type="SFLD" id="SFLDG01129">
    <property type="entry name" value="C1.5:_HAD__Beta-PGM__Phosphata"/>
    <property type="match status" value="1"/>
</dbReference>
<organism evidence="1 2">
    <name type="scientific">Niastella koreensis</name>
    <dbReference type="NCBI Taxonomy" id="354356"/>
    <lineage>
        <taxon>Bacteria</taxon>
        <taxon>Pseudomonadati</taxon>
        <taxon>Bacteroidota</taxon>
        <taxon>Chitinophagia</taxon>
        <taxon>Chitinophagales</taxon>
        <taxon>Chitinophagaceae</taxon>
        <taxon>Niastella</taxon>
    </lineage>
</organism>
<accession>A0ABX3NRT4</accession>
<dbReference type="InterPro" id="IPR023198">
    <property type="entry name" value="PGP-like_dom2"/>
</dbReference>
<name>A0ABX3NRT4_9BACT</name>
<dbReference type="SFLD" id="SFLDG01135">
    <property type="entry name" value="C1.5.6:_HAD__Beta-PGM__Phospha"/>
    <property type="match status" value="1"/>
</dbReference>
<evidence type="ECO:0000313" key="1">
    <source>
        <dbReference type="EMBL" id="OQP42523.1"/>
    </source>
</evidence>
<dbReference type="InterPro" id="IPR036412">
    <property type="entry name" value="HAD-like_sf"/>
</dbReference>
<dbReference type="NCBIfam" id="TIGR01549">
    <property type="entry name" value="HAD-SF-IA-v1"/>
    <property type="match status" value="1"/>
</dbReference>
<protein>
    <recommendedName>
        <fullName evidence="3">HAD-superfamily hydrolase, subfamily IA, variant 3</fullName>
    </recommendedName>
</protein>
<dbReference type="Pfam" id="PF13419">
    <property type="entry name" value="HAD_2"/>
    <property type="match status" value="1"/>
</dbReference>
<dbReference type="InterPro" id="IPR041492">
    <property type="entry name" value="HAD_2"/>
</dbReference>
<gene>
    <name evidence="1" type="ORF">A4D02_13230</name>
</gene>
<dbReference type="InterPro" id="IPR006439">
    <property type="entry name" value="HAD-SF_hydro_IA"/>
</dbReference>
<dbReference type="Gene3D" id="3.40.50.1000">
    <property type="entry name" value="HAD superfamily/HAD-like"/>
    <property type="match status" value="1"/>
</dbReference>
<dbReference type="PANTHER" id="PTHR18901:SF38">
    <property type="entry name" value="PSEUDOURIDINE-5'-PHOSPHATASE"/>
    <property type="match status" value="1"/>
</dbReference>
<dbReference type="Proteomes" id="UP000192277">
    <property type="component" value="Unassembled WGS sequence"/>
</dbReference>
<keyword evidence="2" id="KW-1185">Reference proteome</keyword>
<dbReference type="EMBL" id="LWBO01000044">
    <property type="protein sequence ID" value="OQP42523.1"/>
    <property type="molecule type" value="Genomic_DNA"/>
</dbReference>
<dbReference type="PANTHER" id="PTHR18901">
    <property type="entry name" value="2-DEOXYGLUCOSE-6-PHOSPHATE PHOSPHATASE 2"/>
    <property type="match status" value="1"/>
</dbReference>
<dbReference type="InterPro" id="IPR023214">
    <property type="entry name" value="HAD_sf"/>
</dbReference>
<evidence type="ECO:0000313" key="2">
    <source>
        <dbReference type="Proteomes" id="UP000192277"/>
    </source>
</evidence>
<sequence length="218" mass="24437">MKFSAAIFDMDGLLIDSEPLWQQAGAETLQEFGVTLTDEQYNLTTGLRTPEWIDYWFTHFSINKEQAKEAAKTIEQAALDKIKAHGDAMEGVQYIMEFFKTNGYLIGLASSSPMRLIEAVIEKLKILPYLNAVTSAEHLPYGKPHPQVFLNCAELLKVPSTTCICFEDSFNGMIAAKAARMKCVVIPAPHVHHEGRWNAADRKLSSLLKFNQTVLETL</sequence>
<evidence type="ECO:0008006" key="3">
    <source>
        <dbReference type="Google" id="ProtNLM"/>
    </source>
</evidence>
<dbReference type="SFLD" id="SFLDS00003">
    <property type="entry name" value="Haloacid_Dehalogenase"/>
    <property type="match status" value="1"/>
</dbReference>
<dbReference type="SUPFAM" id="SSF56784">
    <property type="entry name" value="HAD-like"/>
    <property type="match status" value="1"/>
</dbReference>
<comment type="caution">
    <text evidence="1">The sequence shown here is derived from an EMBL/GenBank/DDBJ whole genome shotgun (WGS) entry which is preliminary data.</text>
</comment>
<dbReference type="NCBIfam" id="TIGR01509">
    <property type="entry name" value="HAD-SF-IA-v3"/>
    <property type="match status" value="1"/>
</dbReference>
<dbReference type="Gene3D" id="1.10.150.240">
    <property type="entry name" value="Putative phosphatase, domain 2"/>
    <property type="match status" value="1"/>
</dbReference>
<dbReference type="RefSeq" id="WP_014220826.1">
    <property type="nucleotide sequence ID" value="NZ_LWBO01000044.1"/>
</dbReference>
<reference evidence="1 2" key="1">
    <citation type="submission" date="2016-04" db="EMBL/GenBank/DDBJ databases">
        <authorList>
            <person name="Chen L."/>
            <person name="Zhuang W."/>
            <person name="Wang G."/>
        </authorList>
    </citation>
    <scope>NUCLEOTIDE SEQUENCE [LARGE SCALE GENOMIC DNA]</scope>
    <source>
        <strain evidence="2">GR20</strain>
    </source>
</reference>